<dbReference type="InterPro" id="IPR001841">
    <property type="entry name" value="Znf_RING"/>
</dbReference>
<evidence type="ECO:0000256" key="2">
    <source>
        <dbReference type="ARBA" id="ARBA00022771"/>
    </source>
</evidence>
<dbReference type="OrthoDB" id="6105938at2759"/>
<keyword evidence="6" id="KW-0472">Membrane</keyword>
<dbReference type="SMART" id="SM00184">
    <property type="entry name" value="RING"/>
    <property type="match status" value="1"/>
</dbReference>
<feature type="region of interest" description="Disordered" evidence="5">
    <location>
        <begin position="153"/>
        <end position="194"/>
    </location>
</feature>
<keyword evidence="9" id="KW-1185">Reference proteome</keyword>
<gene>
    <name evidence="8" type="ORF">ARMOST_13761</name>
</gene>
<evidence type="ECO:0000313" key="8">
    <source>
        <dbReference type="EMBL" id="SJL10375.1"/>
    </source>
</evidence>
<dbReference type="Proteomes" id="UP000219338">
    <property type="component" value="Unassembled WGS sequence"/>
</dbReference>
<feature type="transmembrane region" description="Helical" evidence="6">
    <location>
        <begin position="230"/>
        <end position="250"/>
    </location>
</feature>
<keyword evidence="1" id="KW-0479">Metal-binding</keyword>
<keyword evidence="2 4" id="KW-0863">Zinc-finger</keyword>
<dbReference type="Pfam" id="PF00097">
    <property type="entry name" value="zf-C3HC4"/>
    <property type="match status" value="1"/>
</dbReference>
<dbReference type="PROSITE" id="PS50089">
    <property type="entry name" value="ZF_RING_2"/>
    <property type="match status" value="1"/>
</dbReference>
<keyword evidence="3" id="KW-0862">Zinc</keyword>
<dbReference type="GO" id="GO:0008270">
    <property type="term" value="F:zinc ion binding"/>
    <property type="evidence" value="ECO:0007669"/>
    <property type="project" value="UniProtKB-KW"/>
</dbReference>
<evidence type="ECO:0000259" key="7">
    <source>
        <dbReference type="PROSITE" id="PS50089"/>
    </source>
</evidence>
<dbReference type="EMBL" id="FUEG01000012">
    <property type="protein sequence ID" value="SJL10375.1"/>
    <property type="molecule type" value="Genomic_DNA"/>
</dbReference>
<dbReference type="SUPFAM" id="SSF57850">
    <property type="entry name" value="RING/U-box"/>
    <property type="match status" value="1"/>
</dbReference>
<dbReference type="InterPro" id="IPR013083">
    <property type="entry name" value="Znf_RING/FYVE/PHD"/>
</dbReference>
<evidence type="ECO:0000256" key="1">
    <source>
        <dbReference type="ARBA" id="ARBA00022723"/>
    </source>
</evidence>
<dbReference type="STRING" id="47428.A0A284RNU2"/>
<evidence type="ECO:0000256" key="6">
    <source>
        <dbReference type="SAM" id="Phobius"/>
    </source>
</evidence>
<organism evidence="8 9">
    <name type="scientific">Armillaria ostoyae</name>
    <name type="common">Armillaria root rot fungus</name>
    <dbReference type="NCBI Taxonomy" id="47428"/>
    <lineage>
        <taxon>Eukaryota</taxon>
        <taxon>Fungi</taxon>
        <taxon>Dikarya</taxon>
        <taxon>Basidiomycota</taxon>
        <taxon>Agaricomycotina</taxon>
        <taxon>Agaricomycetes</taxon>
        <taxon>Agaricomycetidae</taxon>
        <taxon>Agaricales</taxon>
        <taxon>Marasmiineae</taxon>
        <taxon>Physalacriaceae</taxon>
        <taxon>Armillaria</taxon>
    </lineage>
</organism>
<name>A0A284RNU2_ARMOS</name>
<feature type="domain" description="RING-type" evidence="7">
    <location>
        <begin position="5"/>
        <end position="52"/>
    </location>
</feature>
<evidence type="ECO:0000256" key="3">
    <source>
        <dbReference type="ARBA" id="ARBA00022833"/>
    </source>
</evidence>
<dbReference type="Gene3D" id="3.30.40.10">
    <property type="entry name" value="Zinc/RING finger domain, C3HC4 (zinc finger)"/>
    <property type="match status" value="1"/>
</dbReference>
<keyword evidence="6" id="KW-1133">Transmembrane helix</keyword>
<protein>
    <recommendedName>
        <fullName evidence="7">RING-type domain-containing protein</fullName>
    </recommendedName>
</protein>
<reference evidence="9" key="1">
    <citation type="journal article" date="2017" name="Nat. Ecol. Evol.">
        <title>Genome expansion and lineage-specific genetic innovations in the forest pathogenic fungi Armillaria.</title>
        <authorList>
            <person name="Sipos G."/>
            <person name="Prasanna A.N."/>
            <person name="Walter M.C."/>
            <person name="O'Connor E."/>
            <person name="Balint B."/>
            <person name="Krizsan K."/>
            <person name="Kiss B."/>
            <person name="Hess J."/>
            <person name="Varga T."/>
            <person name="Slot J."/>
            <person name="Riley R."/>
            <person name="Boka B."/>
            <person name="Rigling D."/>
            <person name="Barry K."/>
            <person name="Lee J."/>
            <person name="Mihaltcheva S."/>
            <person name="LaButti K."/>
            <person name="Lipzen A."/>
            <person name="Waldron R."/>
            <person name="Moloney N.M."/>
            <person name="Sperisen C."/>
            <person name="Kredics L."/>
            <person name="Vagvoelgyi C."/>
            <person name="Patrignani A."/>
            <person name="Fitzpatrick D."/>
            <person name="Nagy I."/>
            <person name="Doyle S."/>
            <person name="Anderson J.B."/>
            <person name="Grigoriev I.V."/>
            <person name="Gueldener U."/>
            <person name="Muensterkoetter M."/>
            <person name="Nagy L.G."/>
        </authorList>
    </citation>
    <scope>NUCLEOTIDE SEQUENCE [LARGE SCALE GENOMIC DNA]</scope>
    <source>
        <strain evidence="9">C18/9</strain>
    </source>
</reference>
<dbReference type="InterPro" id="IPR018957">
    <property type="entry name" value="Znf_C3HC4_RING-type"/>
</dbReference>
<evidence type="ECO:0000256" key="4">
    <source>
        <dbReference type="PROSITE-ProRule" id="PRU00175"/>
    </source>
</evidence>
<dbReference type="InterPro" id="IPR017907">
    <property type="entry name" value="Znf_RING_CS"/>
</dbReference>
<keyword evidence="6" id="KW-0812">Transmembrane</keyword>
<evidence type="ECO:0000313" key="9">
    <source>
        <dbReference type="Proteomes" id="UP000219338"/>
    </source>
</evidence>
<dbReference type="AlphaFoldDB" id="A0A284RNU2"/>
<evidence type="ECO:0000256" key="5">
    <source>
        <dbReference type="SAM" id="MobiDB-lite"/>
    </source>
</evidence>
<accession>A0A284RNU2</accession>
<dbReference type="PROSITE" id="PS00518">
    <property type="entry name" value="ZF_RING_1"/>
    <property type="match status" value="1"/>
</dbReference>
<proteinExistence type="predicted"/>
<sequence>MTGSCSICISEPDTPVCPPCGHVYCSVCLDNHIVSYTTIEQGLRTSWCPNCRVRFPLGVFPLLVLFVSTLITHGSKGEPDSNLQYVPSKFRPFVASAIRRLFPGDESAQLESDLTQGVPGVRKLKRRLKSESKANYRRKKEIERLNERLRVMEDRDQRAQDDRAASLRENSRLRDQLRSERQRDPWEEQRHQKAKDDLAACRRENYRLSDQIDQLRSSDQWEELDPNLKVVFVIGCITSVVMTICAMVIAFKVIRKIPFKTLFDWCMIFLHTMYRLWVEIAYPLLLELLEHYSNPGLTEGKDGQT</sequence>